<dbReference type="PANTHER" id="PTHR43060:SF15">
    <property type="entry name" value="3-HYDROXYISOBUTYRATE DEHYDROGENASE-LIKE 1, MITOCHONDRIAL-RELATED"/>
    <property type="match status" value="1"/>
</dbReference>
<evidence type="ECO:0000259" key="4">
    <source>
        <dbReference type="Pfam" id="PF03446"/>
    </source>
</evidence>
<dbReference type="Pfam" id="PF14833">
    <property type="entry name" value="NAD_binding_11"/>
    <property type="match status" value="1"/>
</dbReference>
<dbReference type="InterPro" id="IPR029154">
    <property type="entry name" value="HIBADH-like_NADP-bd"/>
</dbReference>
<dbReference type="Pfam" id="PF03446">
    <property type="entry name" value="NAD_binding_2"/>
    <property type="match status" value="1"/>
</dbReference>
<feature type="domain" description="6-phosphogluconate dehydrogenase NADP-binding" evidence="4">
    <location>
        <begin position="6"/>
        <end position="165"/>
    </location>
</feature>
<evidence type="ECO:0000256" key="3">
    <source>
        <dbReference type="PIRSR" id="PIRSR000103-1"/>
    </source>
</evidence>
<protein>
    <submittedName>
        <fullName evidence="6">Oxidoreductase</fullName>
    </submittedName>
</protein>
<evidence type="ECO:0000259" key="5">
    <source>
        <dbReference type="Pfam" id="PF14833"/>
    </source>
</evidence>
<organism evidence="6">
    <name type="scientific">OCS116 cluster bacterium</name>
    <dbReference type="NCBI Taxonomy" id="2030921"/>
    <lineage>
        <taxon>Bacteria</taxon>
        <taxon>Pseudomonadati</taxon>
        <taxon>Pseudomonadota</taxon>
        <taxon>Alphaproteobacteria</taxon>
        <taxon>OCS116 cluster</taxon>
    </lineage>
</organism>
<dbReference type="EMBL" id="NVUS01000003">
    <property type="protein sequence ID" value="PCJ03019.1"/>
    <property type="molecule type" value="Genomic_DNA"/>
</dbReference>
<dbReference type="GO" id="GO:0051287">
    <property type="term" value="F:NAD binding"/>
    <property type="evidence" value="ECO:0007669"/>
    <property type="project" value="InterPro"/>
</dbReference>
<dbReference type="PIRSF" id="PIRSF000103">
    <property type="entry name" value="HIBADH"/>
    <property type="match status" value="1"/>
</dbReference>
<reference evidence="6" key="2">
    <citation type="journal article" date="2018" name="ISME J.">
        <title>A dynamic microbial community with high functional redundancy inhabits the cold, oxic subseafloor aquifer.</title>
        <authorList>
            <person name="Tully B.J."/>
            <person name="Wheat C.G."/>
            <person name="Glazer B.T."/>
            <person name="Huber J.A."/>
        </authorList>
    </citation>
    <scope>NUCLEOTIDE SEQUENCE</scope>
    <source>
        <strain evidence="6">NORP83</strain>
    </source>
</reference>
<dbReference type="SUPFAM" id="SSF51735">
    <property type="entry name" value="NAD(P)-binding Rossmann-fold domains"/>
    <property type="match status" value="1"/>
</dbReference>
<dbReference type="InterPro" id="IPR013328">
    <property type="entry name" value="6PGD_dom2"/>
</dbReference>
<dbReference type="InterPro" id="IPR008927">
    <property type="entry name" value="6-PGluconate_DH-like_C_sf"/>
</dbReference>
<gene>
    <name evidence="6" type="ORF">COB13_03515</name>
</gene>
<dbReference type="AlphaFoldDB" id="A0A2A4Z7A8"/>
<reference key="1">
    <citation type="submission" date="2017-08" db="EMBL/GenBank/DDBJ databases">
        <title>A dynamic microbial community with high functional redundancy inhabits the cold, oxic subseafloor aquifer.</title>
        <authorList>
            <person name="Tully B.J."/>
            <person name="Wheat C.G."/>
            <person name="Glazer B.T."/>
            <person name="Huber J.A."/>
        </authorList>
    </citation>
    <scope>NUCLEOTIDE SEQUENCE [LARGE SCALE GENOMIC DNA]</scope>
</reference>
<dbReference type="PANTHER" id="PTHR43060">
    <property type="entry name" value="3-HYDROXYISOBUTYRATE DEHYDROGENASE-LIKE 1, MITOCHONDRIAL-RELATED"/>
    <property type="match status" value="1"/>
</dbReference>
<dbReference type="InterPro" id="IPR015815">
    <property type="entry name" value="HIBADH-related"/>
</dbReference>
<dbReference type="Gene3D" id="3.40.50.720">
    <property type="entry name" value="NAD(P)-binding Rossmann-like Domain"/>
    <property type="match status" value="1"/>
</dbReference>
<evidence type="ECO:0000313" key="6">
    <source>
        <dbReference type="EMBL" id="PCJ03019.1"/>
    </source>
</evidence>
<dbReference type="GO" id="GO:0016491">
    <property type="term" value="F:oxidoreductase activity"/>
    <property type="evidence" value="ECO:0007669"/>
    <property type="project" value="UniProtKB-KW"/>
</dbReference>
<feature type="domain" description="3-hydroxyisobutyrate dehydrogenase-like NAD-binding" evidence="5">
    <location>
        <begin position="168"/>
        <end position="287"/>
    </location>
</feature>
<feature type="active site" evidence="3">
    <location>
        <position position="174"/>
    </location>
</feature>
<sequence length="293" mass="31211">MSNLNVSFLGLGVMGYHMAGYLAKAGHNVTVYNRTFAKAEKWVAEFGGNAAKTPADAAKGADMVFACVGNDDDLRSVTTGEGGAFETIKQGAIFVDNTTVSAAVTRELYAAAKAKGAAFIDAPVSGGEAGAINGKLTVMCGGDQDIFDQAEPVISLYAQKVKYLGASGNGQLTKMVNQICIAGILQGLAEGINFAQKAGLDVEDVIETISKGAAQSWQMENRYKTMNKDDYDLGFAVDWMVKDLDIVLGTAKTFNVAMPATATITEYYRDVQNMGGNRWDTSSLLKRLQSFDK</sequence>
<dbReference type="SUPFAM" id="SSF48179">
    <property type="entry name" value="6-phosphogluconate dehydrogenase C-terminal domain-like"/>
    <property type="match status" value="1"/>
</dbReference>
<accession>A0A2A4Z7A8</accession>
<dbReference type="InterPro" id="IPR036291">
    <property type="entry name" value="NAD(P)-bd_dom_sf"/>
</dbReference>
<evidence type="ECO:0000256" key="2">
    <source>
        <dbReference type="ARBA" id="ARBA00023027"/>
    </source>
</evidence>
<evidence type="ECO:0000256" key="1">
    <source>
        <dbReference type="ARBA" id="ARBA00023002"/>
    </source>
</evidence>
<dbReference type="Gene3D" id="1.10.1040.10">
    <property type="entry name" value="N-(1-d-carboxylethyl)-l-norvaline Dehydrogenase, domain 2"/>
    <property type="match status" value="1"/>
</dbReference>
<proteinExistence type="predicted"/>
<name>A0A2A4Z7A8_9PROT</name>
<dbReference type="GO" id="GO:0050661">
    <property type="term" value="F:NADP binding"/>
    <property type="evidence" value="ECO:0007669"/>
    <property type="project" value="InterPro"/>
</dbReference>
<comment type="caution">
    <text evidence="6">The sequence shown here is derived from an EMBL/GenBank/DDBJ whole genome shotgun (WGS) entry which is preliminary data.</text>
</comment>
<keyword evidence="2" id="KW-0520">NAD</keyword>
<keyword evidence="1" id="KW-0560">Oxidoreductase</keyword>
<dbReference type="InterPro" id="IPR006115">
    <property type="entry name" value="6PGDH_NADP-bd"/>
</dbReference>